<evidence type="ECO:0000313" key="2">
    <source>
        <dbReference type="EMBL" id="KAA8501302.1"/>
    </source>
</evidence>
<dbReference type="Proteomes" id="UP000322025">
    <property type="component" value="Unassembled WGS sequence"/>
</dbReference>
<protein>
    <submittedName>
        <fullName evidence="2">Uncharacterized protein</fullName>
    </submittedName>
</protein>
<dbReference type="EMBL" id="VMSO01000010">
    <property type="protein sequence ID" value="KAA8501302.1"/>
    <property type="molecule type" value="Genomic_DNA"/>
</dbReference>
<organism evidence="2 3">
    <name type="scientific">Mediterraneibacter catenae</name>
    <dbReference type="NCBI Taxonomy" id="2594882"/>
    <lineage>
        <taxon>Bacteria</taxon>
        <taxon>Bacillati</taxon>
        <taxon>Bacillota</taxon>
        <taxon>Clostridia</taxon>
        <taxon>Lachnospirales</taxon>
        <taxon>Lachnospiraceae</taxon>
        <taxon>Mediterraneibacter</taxon>
    </lineage>
</organism>
<gene>
    <name evidence="2" type="ORF">FNY66_09360</name>
</gene>
<dbReference type="AlphaFoldDB" id="A0A5M9I230"/>
<keyword evidence="3" id="KW-1185">Reference proteome</keyword>
<evidence type="ECO:0000313" key="3">
    <source>
        <dbReference type="Proteomes" id="UP000322025"/>
    </source>
</evidence>
<evidence type="ECO:0000256" key="1">
    <source>
        <dbReference type="SAM" id="Phobius"/>
    </source>
</evidence>
<dbReference type="OrthoDB" id="1700423at2"/>
<name>A0A5M9I230_9FIRM</name>
<sequence length="87" mass="9769">MGILIGFLFISSVLNIPGQFRVLSQIWSHCPAKLISVTGGLMDHRPVPFFGTYLTSYQAGPFIYLILSLLSVFGGYFVWRRWQAGGR</sequence>
<keyword evidence="1" id="KW-0812">Transmembrane</keyword>
<proteinExistence type="predicted"/>
<accession>A0A5M9I230</accession>
<feature type="transmembrane region" description="Helical" evidence="1">
    <location>
        <begin position="62"/>
        <end position="79"/>
    </location>
</feature>
<comment type="caution">
    <text evidence="2">The sequence shown here is derived from an EMBL/GenBank/DDBJ whole genome shotgun (WGS) entry which is preliminary data.</text>
</comment>
<reference evidence="2" key="1">
    <citation type="submission" date="2019-07" db="EMBL/GenBank/DDBJ databases">
        <authorList>
            <person name="Wongkuna S."/>
            <person name="Scaria J."/>
        </authorList>
    </citation>
    <scope>NUCLEOTIDE SEQUENCE [LARGE SCALE GENOMIC DNA]</scope>
    <source>
        <strain evidence="2">SW178</strain>
    </source>
</reference>
<keyword evidence="1" id="KW-0472">Membrane</keyword>
<dbReference type="RefSeq" id="WP_150310931.1">
    <property type="nucleotide sequence ID" value="NZ_VMSO01000010.1"/>
</dbReference>
<keyword evidence="1" id="KW-1133">Transmembrane helix</keyword>